<dbReference type="SUPFAM" id="SSF144091">
    <property type="entry name" value="Rhomboid-like"/>
    <property type="match status" value="1"/>
</dbReference>
<feature type="transmembrane region" description="Helical" evidence="8">
    <location>
        <begin position="128"/>
        <end position="155"/>
    </location>
</feature>
<dbReference type="InterPro" id="IPR035952">
    <property type="entry name" value="Rhomboid-like_sf"/>
</dbReference>
<accession>A0ABT1JKB6</accession>
<keyword evidence="5 8" id="KW-1133">Transmembrane helix</keyword>
<evidence type="ECO:0000256" key="1">
    <source>
        <dbReference type="ARBA" id="ARBA00004141"/>
    </source>
</evidence>
<dbReference type="PANTHER" id="PTHR43731">
    <property type="entry name" value="RHOMBOID PROTEASE"/>
    <property type="match status" value="1"/>
</dbReference>
<keyword evidence="3 8" id="KW-0812">Transmembrane</keyword>
<evidence type="ECO:0000256" key="5">
    <source>
        <dbReference type="ARBA" id="ARBA00022989"/>
    </source>
</evidence>
<comment type="subcellular location">
    <subcellularLocation>
        <location evidence="1">Membrane</location>
        <topology evidence="1">Multi-pass membrane protein</topology>
    </subcellularLocation>
</comment>
<evidence type="ECO:0000256" key="4">
    <source>
        <dbReference type="ARBA" id="ARBA00022801"/>
    </source>
</evidence>
<feature type="transmembrane region" description="Helical" evidence="8">
    <location>
        <begin position="167"/>
        <end position="186"/>
    </location>
</feature>
<dbReference type="GO" id="GO:0006508">
    <property type="term" value="P:proteolysis"/>
    <property type="evidence" value="ECO:0007669"/>
    <property type="project" value="UniProtKB-KW"/>
</dbReference>
<evidence type="ECO:0000256" key="3">
    <source>
        <dbReference type="ARBA" id="ARBA00022692"/>
    </source>
</evidence>
<dbReference type="InterPro" id="IPR022764">
    <property type="entry name" value="Peptidase_S54_rhomboid_dom"/>
</dbReference>
<keyword evidence="11" id="KW-1185">Reference proteome</keyword>
<comment type="caution">
    <text evidence="10">The sequence shown here is derived from an EMBL/GenBank/DDBJ whole genome shotgun (WGS) entry which is preliminary data.</text>
</comment>
<feature type="transmembrane region" description="Helical" evidence="8">
    <location>
        <begin position="266"/>
        <end position="285"/>
    </location>
</feature>
<proteinExistence type="inferred from homology"/>
<feature type="region of interest" description="Disordered" evidence="7">
    <location>
        <begin position="1"/>
        <end position="20"/>
    </location>
</feature>
<dbReference type="EMBL" id="AUBJ02000001">
    <property type="protein sequence ID" value="MCP2332952.1"/>
    <property type="molecule type" value="Genomic_DNA"/>
</dbReference>
<organism evidence="10 11">
    <name type="scientific">Actinoalloteichus caeruleus DSM 43889</name>
    <dbReference type="NCBI Taxonomy" id="1120930"/>
    <lineage>
        <taxon>Bacteria</taxon>
        <taxon>Bacillati</taxon>
        <taxon>Actinomycetota</taxon>
        <taxon>Actinomycetes</taxon>
        <taxon>Pseudonocardiales</taxon>
        <taxon>Pseudonocardiaceae</taxon>
        <taxon>Actinoalloteichus</taxon>
        <taxon>Actinoalloteichus cyanogriseus</taxon>
    </lineage>
</organism>
<evidence type="ECO:0000256" key="8">
    <source>
        <dbReference type="SAM" id="Phobius"/>
    </source>
</evidence>
<keyword evidence="10" id="KW-0645">Protease</keyword>
<feature type="transmembrane region" description="Helical" evidence="8">
    <location>
        <begin position="220"/>
        <end position="237"/>
    </location>
</feature>
<keyword evidence="6 8" id="KW-0472">Membrane</keyword>
<comment type="similarity">
    <text evidence="2">Belongs to the peptidase S54 family.</text>
</comment>
<dbReference type="Pfam" id="PF01694">
    <property type="entry name" value="Rhomboid"/>
    <property type="match status" value="1"/>
</dbReference>
<evidence type="ECO:0000259" key="9">
    <source>
        <dbReference type="Pfam" id="PF01694"/>
    </source>
</evidence>
<dbReference type="PANTHER" id="PTHR43731:SF14">
    <property type="entry name" value="PRESENILIN-ASSOCIATED RHOMBOID-LIKE PROTEIN, MITOCHONDRIAL"/>
    <property type="match status" value="1"/>
</dbReference>
<dbReference type="GO" id="GO:0008233">
    <property type="term" value="F:peptidase activity"/>
    <property type="evidence" value="ECO:0007669"/>
    <property type="project" value="UniProtKB-KW"/>
</dbReference>
<evidence type="ECO:0000256" key="7">
    <source>
        <dbReference type="SAM" id="MobiDB-lite"/>
    </source>
</evidence>
<name>A0ABT1JKB6_ACTCY</name>
<dbReference type="Gene3D" id="1.20.1540.10">
    <property type="entry name" value="Rhomboid-like"/>
    <property type="match status" value="1"/>
</dbReference>
<keyword evidence="4" id="KW-0378">Hydrolase</keyword>
<feature type="transmembrane region" description="Helical" evidence="8">
    <location>
        <begin position="192"/>
        <end position="213"/>
    </location>
</feature>
<reference evidence="10 11" key="1">
    <citation type="submission" date="2013-07" db="EMBL/GenBank/DDBJ databases">
        <authorList>
            <consortium name="DOE Joint Genome Institute"/>
            <person name="Reeve W."/>
            <person name="Huntemann M."/>
            <person name="Han J."/>
            <person name="Chen A."/>
            <person name="Kyrpides N."/>
            <person name="Mavromatis K."/>
            <person name="Markowitz V."/>
            <person name="Palaniappan K."/>
            <person name="Ivanova N."/>
            <person name="Schaumberg A."/>
            <person name="Pati A."/>
            <person name="Liolios K."/>
            <person name="Nordberg H.P."/>
            <person name="Cantor M.N."/>
            <person name="Hua S.X."/>
            <person name="Woyke T."/>
        </authorList>
    </citation>
    <scope>NUCLEOTIDE SEQUENCE [LARGE SCALE GENOMIC DNA]</scope>
    <source>
        <strain evidence="10 11">DSM 43889</strain>
    </source>
</reference>
<evidence type="ECO:0000313" key="10">
    <source>
        <dbReference type="EMBL" id="MCP2332952.1"/>
    </source>
</evidence>
<dbReference type="RefSeq" id="WP_026417842.1">
    <property type="nucleotide sequence ID" value="NZ_AUBJ02000001.1"/>
</dbReference>
<evidence type="ECO:0000256" key="2">
    <source>
        <dbReference type="ARBA" id="ARBA00009045"/>
    </source>
</evidence>
<reference evidence="10 11" key="2">
    <citation type="submission" date="2022-06" db="EMBL/GenBank/DDBJ databases">
        <title>Genomic Encyclopedia of Type Strains, Phase I: the one thousand microbial genomes (KMG-I) project.</title>
        <authorList>
            <person name="Kyrpides N."/>
        </authorList>
    </citation>
    <scope>NUCLEOTIDE SEQUENCE [LARGE SCALE GENOMIC DNA]</scope>
    <source>
        <strain evidence="10 11">DSM 43889</strain>
    </source>
</reference>
<feature type="transmembrane region" description="Helical" evidence="8">
    <location>
        <begin position="81"/>
        <end position="101"/>
    </location>
</feature>
<dbReference type="InterPro" id="IPR050925">
    <property type="entry name" value="Rhomboid_protease_S54"/>
</dbReference>
<dbReference type="Proteomes" id="UP000791080">
    <property type="component" value="Unassembled WGS sequence"/>
</dbReference>
<feature type="domain" description="Peptidase S54 rhomboid" evidence="9">
    <location>
        <begin position="126"/>
        <end position="254"/>
    </location>
</feature>
<gene>
    <name evidence="10" type="ORF">G443_003222</name>
</gene>
<protein>
    <submittedName>
        <fullName evidence="10">Membrane associated serine protease, rhomboid family</fullName>
    </submittedName>
</protein>
<sequence length="307" mass="32667">MTVPSEPSHETGDTTPRPPGCFRHPDRETWLRCTRCERPACPDCLREAAVGSQCVECVSAGQRDVRRPVTVAGARVATKPVVVPVLLAINVLVFVATAILARDPMNNANSELFAQWSLWPPQVAAGEWWRLLTAGFLHIGPFHLLVNMYALWILGRDLESLLGRLRFVAVYLVSLFGGSIAVFLLGSMQTSVAGASGAVFGLMGGVAVAALRLKVNPRQALLLIGINLVISVLIPGISLLGHLGGLLVGSLATAGMVFAPRERRTAVQVGTIVGILVLLAVAFLLRDAQLGPWGCAADGTWCVPLTL</sequence>
<evidence type="ECO:0000313" key="11">
    <source>
        <dbReference type="Proteomes" id="UP000791080"/>
    </source>
</evidence>
<evidence type="ECO:0000256" key="6">
    <source>
        <dbReference type="ARBA" id="ARBA00023136"/>
    </source>
</evidence>